<keyword evidence="2" id="KW-1185">Reference proteome</keyword>
<gene>
    <name evidence="1" type="ORF">FLAG1_08630</name>
</gene>
<dbReference type="EMBL" id="JXCE01000270">
    <property type="protein sequence ID" value="KPA38523.1"/>
    <property type="molecule type" value="Genomic_DNA"/>
</dbReference>
<evidence type="ECO:0000313" key="2">
    <source>
        <dbReference type="Proteomes" id="UP000037904"/>
    </source>
</evidence>
<sequence length="144" mass="16573">MLCQRCQELLTSSVEVSGFKSFPHQTSLQDLKVAVEARCMICATIWFQYTPDEQQKLSQFEKYEFETYGLTNSYVNACVNADLHLEFVMSLDAVRIINIPRLSIDFRARKETDEEKSLGQNRLILDYLQFSASTDSPEVFPLAK</sequence>
<evidence type="ECO:0000313" key="1">
    <source>
        <dbReference type="EMBL" id="KPA38523.1"/>
    </source>
</evidence>
<organism evidence="1 2">
    <name type="scientific">Fusarium langsethiae</name>
    <dbReference type="NCBI Taxonomy" id="179993"/>
    <lineage>
        <taxon>Eukaryota</taxon>
        <taxon>Fungi</taxon>
        <taxon>Dikarya</taxon>
        <taxon>Ascomycota</taxon>
        <taxon>Pezizomycotina</taxon>
        <taxon>Sordariomycetes</taxon>
        <taxon>Hypocreomycetidae</taxon>
        <taxon>Hypocreales</taxon>
        <taxon>Nectriaceae</taxon>
        <taxon>Fusarium</taxon>
    </lineage>
</organism>
<name>A0A0M9ERT5_FUSLA</name>
<accession>A0A0M9ERT5</accession>
<dbReference type="AlphaFoldDB" id="A0A0M9ERT5"/>
<dbReference type="Proteomes" id="UP000037904">
    <property type="component" value="Unassembled WGS sequence"/>
</dbReference>
<reference evidence="1 2" key="1">
    <citation type="submission" date="2015-04" db="EMBL/GenBank/DDBJ databases">
        <title>The draft genome sequence of Fusarium langsethiae, a T-2/HT-2 mycotoxin producer.</title>
        <authorList>
            <person name="Lysoe E."/>
            <person name="Divon H.H."/>
            <person name="Terzi V."/>
            <person name="Orru L."/>
            <person name="Lamontanara A."/>
            <person name="Kolseth A.-K."/>
            <person name="Frandsen R.J."/>
            <person name="Nielsen K."/>
            <person name="Thrane U."/>
        </authorList>
    </citation>
    <scope>NUCLEOTIDE SEQUENCE [LARGE SCALE GENOMIC DNA]</scope>
    <source>
        <strain evidence="1 2">Fl201059</strain>
    </source>
</reference>
<comment type="caution">
    <text evidence="1">The sequence shown here is derived from an EMBL/GenBank/DDBJ whole genome shotgun (WGS) entry which is preliminary data.</text>
</comment>
<proteinExistence type="predicted"/>
<protein>
    <submittedName>
        <fullName evidence="1">Uncharacterized protein</fullName>
    </submittedName>
</protein>